<accession>A0A5B2V9K1</accession>
<dbReference type="AlphaFoldDB" id="A0A5B2V9K1"/>
<evidence type="ECO:0000313" key="2">
    <source>
        <dbReference type="EMBL" id="KAA2234917.1"/>
    </source>
</evidence>
<keyword evidence="3" id="KW-1185">Reference proteome</keyword>
<dbReference type="RefSeq" id="WP_149821424.1">
    <property type="nucleotide sequence ID" value="NZ_VUOA01000040.1"/>
</dbReference>
<gene>
    <name evidence="2" type="ORF">F0L46_21465</name>
</gene>
<sequence>MTDERPIGEDDLHALVDGRLTPDRQAVVDAYLRGDPGARERVEADRAGRDALRDRLAFKAREPLPSRLRVATLLAERRRRLRRAATGVAAGVALTLLGGAAGWSAHAWLAGTPGSRAGGPEMAAVVANALRAHRTYAVEIAHPVEVPGSQEAHLVQWLSKRLGRPLRAPDLQGSGYRLVGGRLLPAGSGPAAQFMYEDPAGARLTVYVETGTAAETAFRFAQGEGVSAFSWIEDGFSYVVAGGLARDPLLAVAEAIYRQNVEPRRGQAPL</sequence>
<comment type="caution">
    <text evidence="2">The sequence shown here is derived from an EMBL/GenBank/DDBJ whole genome shotgun (WGS) entry which is preliminary data.</text>
</comment>
<dbReference type="Proteomes" id="UP000323142">
    <property type="component" value="Unassembled WGS sequence"/>
</dbReference>
<reference evidence="2 3" key="1">
    <citation type="submission" date="2019-09" db="EMBL/GenBank/DDBJ databases">
        <title>Salinarimonas rosea gen. nov., sp. nov., a new member of the a-2 subgroup of the Proteobacteria.</title>
        <authorList>
            <person name="Liu J."/>
        </authorList>
    </citation>
    <scope>NUCLEOTIDE SEQUENCE [LARGE SCALE GENOMIC DNA]</scope>
    <source>
        <strain evidence="2 3">BN140002</strain>
    </source>
</reference>
<feature type="transmembrane region" description="Helical" evidence="1">
    <location>
        <begin position="87"/>
        <end position="109"/>
    </location>
</feature>
<dbReference type="EMBL" id="VUOA01000040">
    <property type="protein sequence ID" value="KAA2234917.1"/>
    <property type="molecule type" value="Genomic_DNA"/>
</dbReference>
<protein>
    <submittedName>
        <fullName evidence="2">Anti-sigma factor</fullName>
    </submittedName>
</protein>
<keyword evidence="1" id="KW-1133">Transmembrane helix</keyword>
<dbReference type="OrthoDB" id="7187254at2"/>
<name>A0A5B2V9K1_9HYPH</name>
<reference evidence="2 3" key="2">
    <citation type="submission" date="2019-09" db="EMBL/GenBank/DDBJ databases">
        <authorList>
            <person name="Jin C."/>
        </authorList>
    </citation>
    <scope>NUCLEOTIDE SEQUENCE [LARGE SCALE GENOMIC DNA]</scope>
    <source>
        <strain evidence="2 3">BN140002</strain>
    </source>
</reference>
<organism evidence="2 3">
    <name type="scientific">Salinarimonas soli</name>
    <dbReference type="NCBI Taxonomy" id="1638099"/>
    <lineage>
        <taxon>Bacteria</taxon>
        <taxon>Pseudomonadati</taxon>
        <taxon>Pseudomonadota</taxon>
        <taxon>Alphaproteobacteria</taxon>
        <taxon>Hyphomicrobiales</taxon>
        <taxon>Salinarimonadaceae</taxon>
        <taxon>Salinarimonas</taxon>
    </lineage>
</organism>
<keyword evidence="1" id="KW-0812">Transmembrane</keyword>
<keyword evidence="1" id="KW-0472">Membrane</keyword>
<proteinExistence type="predicted"/>
<evidence type="ECO:0000256" key="1">
    <source>
        <dbReference type="SAM" id="Phobius"/>
    </source>
</evidence>
<evidence type="ECO:0000313" key="3">
    <source>
        <dbReference type="Proteomes" id="UP000323142"/>
    </source>
</evidence>